<keyword evidence="3" id="KW-0418">Kinase</keyword>
<dbReference type="RefSeq" id="WP_115227288.1">
    <property type="nucleotide sequence ID" value="NZ_CAWOLO010000002.1"/>
</dbReference>
<dbReference type="EMBL" id="SMBT01000002">
    <property type="protein sequence ID" value="TCU89658.1"/>
    <property type="molecule type" value="Genomic_DNA"/>
</dbReference>
<reference evidence="4 6" key="2">
    <citation type="submission" date="2019-03" db="EMBL/GenBank/DDBJ databases">
        <title>Genomic Encyclopedia of Type Strains, Phase IV (KMG-IV): sequencing the most valuable type-strain genomes for metagenomic binning, comparative biology and taxonomic classification.</title>
        <authorList>
            <person name="Goeker M."/>
        </authorList>
    </citation>
    <scope>NUCLEOTIDE SEQUENCE [LARGE SCALE GENOMIC DNA]</scope>
    <source>
        <strain evidence="4 6">DSM 3764</strain>
    </source>
</reference>
<dbReference type="InterPro" id="IPR013976">
    <property type="entry name" value="HDOD"/>
</dbReference>
<dbReference type="PROSITE" id="PS50011">
    <property type="entry name" value="PROTEIN_KINASE_DOM"/>
    <property type="match status" value="1"/>
</dbReference>
<keyword evidence="3" id="KW-0808">Transferase</keyword>
<keyword evidence="6" id="KW-1185">Reference proteome</keyword>
<dbReference type="AlphaFoldDB" id="A0A377Q8H0"/>
<dbReference type="Gene3D" id="3.30.450.40">
    <property type="match status" value="1"/>
</dbReference>
<evidence type="ECO:0000313" key="6">
    <source>
        <dbReference type="Proteomes" id="UP000295794"/>
    </source>
</evidence>
<protein>
    <submittedName>
        <fullName evidence="4">Serine/threonine protein kinase</fullName>
    </submittedName>
    <submittedName>
        <fullName evidence="3">Serine/threonine-protein kinase pknB</fullName>
        <ecNumber evidence="3">2.7.11.1</ecNumber>
    </submittedName>
</protein>
<dbReference type="InterPro" id="IPR053235">
    <property type="entry name" value="Ser_Thr_kinase"/>
</dbReference>
<evidence type="ECO:0000313" key="3">
    <source>
        <dbReference type="EMBL" id="STQ91030.1"/>
    </source>
</evidence>
<keyword evidence="4" id="KW-0723">Serine/threonine-protein kinase</keyword>
<feature type="domain" description="Protein kinase" evidence="1">
    <location>
        <begin position="9"/>
        <end position="259"/>
    </location>
</feature>
<dbReference type="Proteomes" id="UP000255108">
    <property type="component" value="Unassembled WGS sequence"/>
</dbReference>
<organism evidence="3 5">
    <name type="scientific">Iodobacter fluviatilis</name>
    <dbReference type="NCBI Taxonomy" id="537"/>
    <lineage>
        <taxon>Bacteria</taxon>
        <taxon>Pseudomonadati</taxon>
        <taxon>Pseudomonadota</taxon>
        <taxon>Betaproteobacteria</taxon>
        <taxon>Neisseriales</taxon>
        <taxon>Chitinibacteraceae</taxon>
        <taxon>Iodobacter</taxon>
    </lineage>
</organism>
<dbReference type="Pfam" id="PF00069">
    <property type="entry name" value="Pkinase"/>
    <property type="match status" value="1"/>
</dbReference>
<dbReference type="PROSITE" id="PS51833">
    <property type="entry name" value="HDOD"/>
    <property type="match status" value="1"/>
</dbReference>
<gene>
    <name evidence="3" type="primary">pknB</name>
    <name evidence="4" type="ORF">EV682_102574</name>
    <name evidence="3" type="ORF">NCTC11159_02101</name>
</gene>
<dbReference type="OrthoDB" id="9791419at2"/>
<dbReference type="GO" id="GO:0006974">
    <property type="term" value="P:DNA damage response"/>
    <property type="evidence" value="ECO:0007669"/>
    <property type="project" value="TreeGrafter"/>
</dbReference>
<dbReference type="PROSITE" id="PS00108">
    <property type="entry name" value="PROTEIN_KINASE_ST"/>
    <property type="match status" value="1"/>
</dbReference>
<dbReference type="SMART" id="SM00220">
    <property type="entry name" value="S_TKc"/>
    <property type="match status" value="1"/>
</dbReference>
<dbReference type="Gene3D" id="1.10.510.10">
    <property type="entry name" value="Transferase(Phosphotransferase) domain 1"/>
    <property type="match status" value="1"/>
</dbReference>
<dbReference type="SUPFAM" id="SSF55781">
    <property type="entry name" value="GAF domain-like"/>
    <property type="match status" value="1"/>
</dbReference>
<dbReference type="CDD" id="cd14014">
    <property type="entry name" value="STKc_PknB_like"/>
    <property type="match status" value="1"/>
</dbReference>
<dbReference type="GO" id="GO:0005524">
    <property type="term" value="F:ATP binding"/>
    <property type="evidence" value="ECO:0007669"/>
    <property type="project" value="InterPro"/>
</dbReference>
<dbReference type="InterPro" id="IPR008271">
    <property type="entry name" value="Ser/Thr_kinase_AS"/>
</dbReference>
<dbReference type="PANTHER" id="PTHR24361">
    <property type="entry name" value="MITOGEN-ACTIVATED KINASE KINASE KINASE"/>
    <property type="match status" value="1"/>
</dbReference>
<proteinExistence type="predicted"/>
<dbReference type="Gene3D" id="1.10.3210.10">
    <property type="entry name" value="Hypothetical protein af1432"/>
    <property type="match status" value="1"/>
</dbReference>
<evidence type="ECO:0000313" key="5">
    <source>
        <dbReference type="Proteomes" id="UP000255108"/>
    </source>
</evidence>
<dbReference type="Proteomes" id="UP000295794">
    <property type="component" value="Unassembled WGS sequence"/>
</dbReference>
<dbReference type="EMBL" id="UGHR01000001">
    <property type="protein sequence ID" value="STQ91030.1"/>
    <property type="molecule type" value="Genomic_DNA"/>
</dbReference>
<evidence type="ECO:0000313" key="4">
    <source>
        <dbReference type="EMBL" id="TCU89658.1"/>
    </source>
</evidence>
<evidence type="ECO:0000259" key="1">
    <source>
        <dbReference type="PROSITE" id="PS50011"/>
    </source>
</evidence>
<reference evidence="3 5" key="1">
    <citation type="submission" date="2018-06" db="EMBL/GenBank/DDBJ databases">
        <authorList>
            <consortium name="Pathogen Informatics"/>
            <person name="Doyle S."/>
        </authorList>
    </citation>
    <scope>NUCLEOTIDE SEQUENCE [LARGE SCALE GENOMIC DNA]</scope>
    <source>
        <strain evidence="3 5">NCTC11159</strain>
    </source>
</reference>
<dbReference type="GO" id="GO:0005737">
    <property type="term" value="C:cytoplasm"/>
    <property type="evidence" value="ECO:0007669"/>
    <property type="project" value="TreeGrafter"/>
</dbReference>
<dbReference type="EC" id="2.7.11.1" evidence="3"/>
<dbReference type="SUPFAM" id="SSF56112">
    <property type="entry name" value="Protein kinase-like (PK-like)"/>
    <property type="match status" value="1"/>
</dbReference>
<name>A0A377Q8H0_9NEIS</name>
<dbReference type="Pfam" id="PF08668">
    <property type="entry name" value="HDOD"/>
    <property type="match status" value="1"/>
</dbReference>
<dbReference type="PANTHER" id="PTHR24361:SF613">
    <property type="entry name" value="NUCLEAR RECEPTOR-BINDING PROTEIN-RELATED"/>
    <property type="match status" value="1"/>
</dbReference>
<feature type="domain" description="HDOD" evidence="2">
    <location>
        <begin position="289"/>
        <end position="483"/>
    </location>
</feature>
<accession>A0A377Q8H0</accession>
<sequence length="786" mass="86901">MKEFGGGRFKVVKELGQGAQGLVFLANDTQLDRLVAIKVLHSHSAKSVDEAKIVSRLQHPNIVALYDTLISNGHPCLVFEYVHGQTLAQLLAKEGAMQPVQAVEIICGLLEGLAYAHAEGLIHRDIKPHNVMLDEQNRPRLMDFGIAARRGNKEPGEMIGTAGYMAPEMMQNLPVDAEADVFAVGMTLYQMLTGRSAAEGESVYTILHRVANEPFVPPSSLKDSVDEKLDHLVMVALFKNPQERYHDAKAMLLALREWLGGQNQPESGEGSGNSTLDFLLRRMRHTADFPALSQAVTAINKINEGDAERLQVLSEVILQDFSLTNKLLRIVNSASFGHFGGTISTISRAIVILGFDAIRNLAITLLLFEHMHNKAQAITLKDAVLSAFFGGVLSRELGKKSGARDVEEALICGMFTALGKLLTVYYFHEENIEINKRVQAGGNEEHASVQVLGLSFRELGMGVAQSWNFPERMLVSMRHLPEGPVKPPQNQTERLRLFANIGAALVPLIHLPPSAAERGLHEVEKRIRPAYAWSARELGDLLKDSASAYLGYLGILGVDIQQSDFANQLRMLTGVLTDKKNAPQVADTLERAQLRTGQFDSNSETVTPDESIRPAAESLSAGVQDITNTLVTSFKLNDLLRMILETMYRSMGFEHVLIATRDPKKNQIVGRFGFGTDIGEIIPRFQIDLDKAVDVFQVAMERNADIFIEDINMDSIKTRIPSWYRSALTSQTFIIFPLVLEKRTIGLLYADKTKAGNLKIAGKELNLLKTLRNQALLAIRQKQMGL</sequence>
<dbReference type="SUPFAM" id="SSF109604">
    <property type="entry name" value="HD-domain/PDEase-like"/>
    <property type="match status" value="1"/>
</dbReference>
<dbReference type="InterPro" id="IPR011009">
    <property type="entry name" value="Kinase-like_dom_sf"/>
</dbReference>
<dbReference type="GO" id="GO:0004674">
    <property type="term" value="F:protein serine/threonine kinase activity"/>
    <property type="evidence" value="ECO:0007669"/>
    <property type="project" value="UniProtKB-KW"/>
</dbReference>
<evidence type="ECO:0000259" key="2">
    <source>
        <dbReference type="PROSITE" id="PS51833"/>
    </source>
</evidence>
<dbReference type="InterPro" id="IPR000719">
    <property type="entry name" value="Prot_kinase_dom"/>
</dbReference>
<dbReference type="InterPro" id="IPR029016">
    <property type="entry name" value="GAF-like_dom_sf"/>
</dbReference>